<dbReference type="Proteomes" id="UP001501153">
    <property type="component" value="Unassembled WGS sequence"/>
</dbReference>
<proteinExistence type="predicted"/>
<reference evidence="3" key="1">
    <citation type="journal article" date="2019" name="Int. J. Syst. Evol. Microbiol.">
        <title>The Global Catalogue of Microorganisms (GCM) 10K type strain sequencing project: providing services to taxonomists for standard genome sequencing and annotation.</title>
        <authorList>
            <consortium name="The Broad Institute Genomics Platform"/>
            <consortium name="The Broad Institute Genome Sequencing Center for Infectious Disease"/>
            <person name="Wu L."/>
            <person name="Ma J."/>
        </authorList>
    </citation>
    <scope>NUCLEOTIDE SEQUENCE [LARGE SCALE GENOMIC DNA]</scope>
    <source>
        <strain evidence="3">JCM 17923</strain>
    </source>
</reference>
<gene>
    <name evidence="2" type="ORF">GCM10023185_37130</name>
</gene>
<sequence length="92" mass="9908">MGMAGCFPTAPFAADLPALETAKATLAAVLKHPAFSAERRQKAAQLLTAASDGQQVCRWVMLALLESERWEDDVLAKEESQSGPPAFPAYPY</sequence>
<evidence type="ECO:0000313" key="2">
    <source>
        <dbReference type="EMBL" id="GAA4366173.1"/>
    </source>
</evidence>
<keyword evidence="3" id="KW-1185">Reference proteome</keyword>
<evidence type="ECO:0000256" key="1">
    <source>
        <dbReference type="SAM" id="MobiDB-lite"/>
    </source>
</evidence>
<evidence type="ECO:0008006" key="4">
    <source>
        <dbReference type="Google" id="ProtNLM"/>
    </source>
</evidence>
<protein>
    <recommendedName>
        <fullName evidence="4">HEAT repeat domain-containing protein</fullName>
    </recommendedName>
</protein>
<evidence type="ECO:0000313" key="3">
    <source>
        <dbReference type="Proteomes" id="UP001501153"/>
    </source>
</evidence>
<dbReference type="EMBL" id="BAABGZ010000075">
    <property type="protein sequence ID" value="GAA4366173.1"/>
    <property type="molecule type" value="Genomic_DNA"/>
</dbReference>
<organism evidence="2 3">
    <name type="scientific">Hymenobacter saemangeumensis</name>
    <dbReference type="NCBI Taxonomy" id="1084522"/>
    <lineage>
        <taxon>Bacteria</taxon>
        <taxon>Pseudomonadati</taxon>
        <taxon>Bacteroidota</taxon>
        <taxon>Cytophagia</taxon>
        <taxon>Cytophagales</taxon>
        <taxon>Hymenobacteraceae</taxon>
        <taxon>Hymenobacter</taxon>
    </lineage>
</organism>
<name>A0ABP8IQ41_9BACT</name>
<comment type="caution">
    <text evidence="2">The sequence shown here is derived from an EMBL/GenBank/DDBJ whole genome shotgun (WGS) entry which is preliminary data.</text>
</comment>
<feature type="region of interest" description="Disordered" evidence="1">
    <location>
        <begin position="73"/>
        <end position="92"/>
    </location>
</feature>
<accession>A0ABP8IQ41</accession>